<evidence type="ECO:0000256" key="1">
    <source>
        <dbReference type="SAM" id="MobiDB-lite"/>
    </source>
</evidence>
<dbReference type="EMBL" id="CP000786">
    <property type="protein sequence ID" value="ABZ98567.1"/>
    <property type="molecule type" value="Genomic_DNA"/>
</dbReference>
<keyword evidence="5" id="KW-1185">Reference proteome</keyword>
<feature type="compositionally biased region" description="Basic and acidic residues" evidence="1">
    <location>
        <begin position="89"/>
        <end position="113"/>
    </location>
</feature>
<reference evidence="4 5" key="1">
    <citation type="journal article" date="2008" name="PLoS ONE">
        <title>Genome sequence of the saprophyte Leptospira biflexa provides insights into the evolution of Leptospira and the pathogenesis of leptospirosis.</title>
        <authorList>
            <person name="Picardeau M."/>
            <person name="Bulach D.M."/>
            <person name="Bouchier C."/>
            <person name="Zuerner R.L."/>
            <person name="Zidane N."/>
            <person name="Wilson P.J."/>
            <person name="Creno S."/>
            <person name="Kuczek E.S."/>
            <person name="Bommezzadri S."/>
            <person name="Davis J.C."/>
            <person name="McGrath A."/>
            <person name="Johnson M.J."/>
            <person name="Boursaux-Eude C."/>
            <person name="Seemann T."/>
            <person name="Rouy Z."/>
            <person name="Coppel R.L."/>
            <person name="Rood J.I."/>
            <person name="Lajus A."/>
            <person name="Davies J.K."/>
            <person name="Medigue C."/>
            <person name="Adler B."/>
        </authorList>
    </citation>
    <scope>NUCLEOTIDE SEQUENCE [LARGE SCALE GENOMIC DNA]</scope>
    <source>
        <strain evidence="5">Patoc 1 / ATCC 23582 / Paris</strain>
    </source>
</reference>
<dbReference type="AlphaFoldDB" id="B0SLI1"/>
<dbReference type="PROSITE" id="PS00018">
    <property type="entry name" value="EF_HAND_1"/>
    <property type="match status" value="1"/>
</dbReference>
<keyword evidence="2" id="KW-0732">Signal</keyword>
<name>B0SLI1_LEPBP</name>
<feature type="region of interest" description="Disordered" evidence="1">
    <location>
        <begin position="89"/>
        <end position="125"/>
    </location>
</feature>
<evidence type="ECO:0000313" key="4">
    <source>
        <dbReference type="EMBL" id="ABZ98567.1"/>
    </source>
</evidence>
<dbReference type="PROSITE" id="PS50222">
    <property type="entry name" value="EF_HAND_2"/>
    <property type="match status" value="1"/>
</dbReference>
<evidence type="ECO:0000313" key="5">
    <source>
        <dbReference type="Proteomes" id="UP000001847"/>
    </source>
</evidence>
<dbReference type="STRING" id="456481.LEPBI_I2479"/>
<dbReference type="Gene3D" id="1.10.238.10">
    <property type="entry name" value="EF-hand"/>
    <property type="match status" value="1"/>
</dbReference>
<gene>
    <name evidence="4" type="ordered locus">LEPBI_I2479</name>
</gene>
<dbReference type="InterPro" id="IPR002048">
    <property type="entry name" value="EF_hand_dom"/>
</dbReference>
<accession>B0SLI1</accession>
<feature type="chain" id="PRO_5002752637" description="EF-hand domain-containing protein" evidence="2">
    <location>
        <begin position="38"/>
        <end position="125"/>
    </location>
</feature>
<dbReference type="HOGENOM" id="CLU_2180567_0_0_12"/>
<feature type="domain" description="EF-hand" evidence="3">
    <location>
        <begin position="68"/>
        <end position="103"/>
    </location>
</feature>
<protein>
    <recommendedName>
        <fullName evidence="3">EF-hand domain-containing protein</fullName>
    </recommendedName>
</protein>
<evidence type="ECO:0000256" key="2">
    <source>
        <dbReference type="SAM" id="SignalP"/>
    </source>
</evidence>
<dbReference type="GO" id="GO:0005509">
    <property type="term" value="F:calcium ion binding"/>
    <property type="evidence" value="ECO:0007669"/>
    <property type="project" value="InterPro"/>
</dbReference>
<organism evidence="4 5">
    <name type="scientific">Leptospira biflexa serovar Patoc (strain Patoc 1 / ATCC 23582 / Paris)</name>
    <dbReference type="NCBI Taxonomy" id="456481"/>
    <lineage>
        <taxon>Bacteria</taxon>
        <taxon>Pseudomonadati</taxon>
        <taxon>Spirochaetota</taxon>
        <taxon>Spirochaetia</taxon>
        <taxon>Leptospirales</taxon>
        <taxon>Leptospiraceae</taxon>
        <taxon>Leptospira</taxon>
    </lineage>
</organism>
<sequence length="125" mass="14360">MTDSNFSLILDSLRYCMKTILKLVLGACLLLSFSVFAHDKDGHGKKLMAVDNFQKMDADSDKKVSKEEWLKFHDTMFADMDKDGDGMISLEELKGKQMEKRDKMKEKAKENQKQGKKKNQTTTTE</sequence>
<dbReference type="SUPFAM" id="SSF47473">
    <property type="entry name" value="EF-hand"/>
    <property type="match status" value="1"/>
</dbReference>
<dbReference type="Proteomes" id="UP000001847">
    <property type="component" value="Chromosome I"/>
</dbReference>
<dbReference type="Pfam" id="PF13202">
    <property type="entry name" value="EF-hand_5"/>
    <property type="match status" value="2"/>
</dbReference>
<proteinExistence type="predicted"/>
<dbReference type="KEGG" id="lbi:LEPBI_I2479"/>
<dbReference type="InterPro" id="IPR011992">
    <property type="entry name" value="EF-hand-dom_pair"/>
</dbReference>
<evidence type="ECO:0000259" key="3">
    <source>
        <dbReference type="PROSITE" id="PS50222"/>
    </source>
</evidence>
<feature type="signal peptide" evidence="2">
    <location>
        <begin position="1"/>
        <end position="37"/>
    </location>
</feature>
<dbReference type="InterPro" id="IPR018247">
    <property type="entry name" value="EF_Hand_1_Ca_BS"/>
</dbReference>